<name>A0A7X8TS20_9VIBR</name>
<evidence type="ECO:0000256" key="1">
    <source>
        <dbReference type="ARBA" id="ARBA00002397"/>
    </source>
</evidence>
<accession>A0A7X8TS20</accession>
<dbReference type="InterPro" id="IPR007809">
    <property type="entry name" value="FlgN-like"/>
</dbReference>
<keyword evidence="5" id="KW-1185">Reference proteome</keyword>
<reference evidence="4 5" key="1">
    <citation type="submission" date="2020-04" db="EMBL/GenBank/DDBJ databases">
        <title>Vibrio sp. SM6, a novel species isolated from seawater.</title>
        <authorList>
            <person name="Wang X."/>
        </authorList>
    </citation>
    <scope>NUCLEOTIDE SEQUENCE [LARGE SCALE GENOMIC DNA]</scope>
    <source>
        <strain evidence="4 5">SM6</strain>
    </source>
</reference>
<proteinExistence type="inferred from homology"/>
<evidence type="ECO:0000256" key="3">
    <source>
        <dbReference type="ARBA" id="ARBA00022795"/>
    </source>
</evidence>
<dbReference type="Proteomes" id="UP000535589">
    <property type="component" value="Unassembled WGS sequence"/>
</dbReference>
<comment type="function">
    <text evidence="1">Required for the efficient initiation of filament assembly.</text>
</comment>
<evidence type="ECO:0000313" key="4">
    <source>
        <dbReference type="EMBL" id="NLS13739.1"/>
    </source>
</evidence>
<dbReference type="GO" id="GO:0044780">
    <property type="term" value="P:bacterial-type flagellum assembly"/>
    <property type="evidence" value="ECO:0007669"/>
    <property type="project" value="InterPro"/>
</dbReference>
<protein>
    <submittedName>
        <fullName evidence="4">Flagellar protein FlgN</fullName>
    </submittedName>
</protein>
<keyword evidence="3" id="KW-1005">Bacterial flagellum biogenesis</keyword>
<dbReference type="AlphaFoldDB" id="A0A7X8TS20"/>
<sequence>MAISASQLIQQFLRSVSQETALYQQLLTLQHDQHTLYLQFSGPELEHNLDKQQPLLTQLKQAAQQRSTVLQQLGVGNTPQGVERIMKALPEALQLKARQQWHALERAIIHCQEANQRNGQTSATFHELVEPLLHPRSDTYQEPL</sequence>
<dbReference type="SUPFAM" id="SSF140566">
    <property type="entry name" value="FlgN-like"/>
    <property type="match status" value="1"/>
</dbReference>
<gene>
    <name evidence="4" type="ORF">HGP28_12630</name>
</gene>
<evidence type="ECO:0000256" key="2">
    <source>
        <dbReference type="ARBA" id="ARBA00007703"/>
    </source>
</evidence>
<dbReference type="EMBL" id="JABAIK010000011">
    <property type="protein sequence ID" value="NLS13739.1"/>
    <property type="molecule type" value="Genomic_DNA"/>
</dbReference>
<keyword evidence="4" id="KW-0966">Cell projection</keyword>
<organism evidence="4 5">
    <name type="scientific">Vibrio agarilyticus</name>
    <dbReference type="NCBI Taxonomy" id="2726741"/>
    <lineage>
        <taxon>Bacteria</taxon>
        <taxon>Pseudomonadati</taxon>
        <taxon>Pseudomonadota</taxon>
        <taxon>Gammaproteobacteria</taxon>
        <taxon>Vibrionales</taxon>
        <taxon>Vibrionaceae</taxon>
        <taxon>Vibrio</taxon>
    </lineage>
</organism>
<keyword evidence="4" id="KW-0969">Cilium</keyword>
<evidence type="ECO:0000313" key="5">
    <source>
        <dbReference type="Proteomes" id="UP000535589"/>
    </source>
</evidence>
<dbReference type="Gene3D" id="1.20.58.300">
    <property type="entry name" value="FlgN-like"/>
    <property type="match status" value="1"/>
</dbReference>
<dbReference type="RefSeq" id="WP_168836827.1">
    <property type="nucleotide sequence ID" value="NZ_JABAIK010000011.1"/>
</dbReference>
<comment type="caution">
    <text evidence="4">The sequence shown here is derived from an EMBL/GenBank/DDBJ whole genome shotgun (WGS) entry which is preliminary data.</text>
</comment>
<dbReference type="Pfam" id="PF05130">
    <property type="entry name" value="FlgN"/>
    <property type="match status" value="1"/>
</dbReference>
<dbReference type="InterPro" id="IPR036679">
    <property type="entry name" value="FlgN-like_sf"/>
</dbReference>
<keyword evidence="4" id="KW-0282">Flagellum</keyword>
<comment type="similarity">
    <text evidence="2">Belongs to the FlgN family.</text>
</comment>